<dbReference type="Gene3D" id="3.40.720.10">
    <property type="entry name" value="Alkaline Phosphatase, subunit A"/>
    <property type="match status" value="2"/>
</dbReference>
<evidence type="ECO:0000256" key="3">
    <source>
        <dbReference type="ARBA" id="ARBA00022723"/>
    </source>
</evidence>
<evidence type="ECO:0000256" key="1">
    <source>
        <dbReference type="ARBA" id="ARBA00001913"/>
    </source>
</evidence>
<accession>A0A6P1M1L6</accession>
<feature type="signal peptide" evidence="7">
    <location>
        <begin position="1"/>
        <end position="23"/>
    </location>
</feature>
<keyword evidence="3" id="KW-0479">Metal-binding</keyword>
<gene>
    <name evidence="9" type="ORF">GT409_04355</name>
</gene>
<keyword evidence="5 9" id="KW-0378">Hydrolase</keyword>
<evidence type="ECO:0000259" key="8">
    <source>
        <dbReference type="Pfam" id="PF00884"/>
    </source>
</evidence>
<keyword evidence="6" id="KW-0106">Calcium</keyword>
<protein>
    <submittedName>
        <fullName evidence="9">Sulfatase-like hydrolase/transferase</fullName>
    </submittedName>
</protein>
<proteinExistence type="inferred from homology"/>
<dbReference type="InterPro" id="IPR000917">
    <property type="entry name" value="Sulfatase_N"/>
</dbReference>
<comment type="cofactor">
    <cofactor evidence="1">
        <name>Ca(2+)</name>
        <dbReference type="ChEBI" id="CHEBI:29108"/>
    </cofactor>
</comment>
<evidence type="ECO:0000256" key="4">
    <source>
        <dbReference type="ARBA" id="ARBA00022729"/>
    </source>
</evidence>
<dbReference type="AlphaFoldDB" id="A0A6P1M1L6"/>
<evidence type="ECO:0000256" key="2">
    <source>
        <dbReference type="ARBA" id="ARBA00008779"/>
    </source>
</evidence>
<dbReference type="Proteomes" id="UP000464954">
    <property type="component" value="Chromosome"/>
</dbReference>
<keyword evidence="4 7" id="KW-0732">Signal</keyword>
<dbReference type="EMBL" id="CP047593">
    <property type="protein sequence ID" value="QHI68709.1"/>
    <property type="molecule type" value="Genomic_DNA"/>
</dbReference>
<feature type="chain" id="PRO_5027012269" evidence="7">
    <location>
        <begin position="24"/>
        <end position="470"/>
    </location>
</feature>
<dbReference type="PANTHER" id="PTHR42693">
    <property type="entry name" value="ARYLSULFATASE FAMILY MEMBER"/>
    <property type="match status" value="1"/>
</dbReference>
<evidence type="ECO:0000256" key="7">
    <source>
        <dbReference type="SAM" id="SignalP"/>
    </source>
</evidence>
<dbReference type="GO" id="GO:0046872">
    <property type="term" value="F:metal ion binding"/>
    <property type="evidence" value="ECO:0007669"/>
    <property type="project" value="UniProtKB-KW"/>
</dbReference>
<feature type="domain" description="Sulfatase N-terminal" evidence="8">
    <location>
        <begin position="28"/>
        <end position="352"/>
    </location>
</feature>
<evidence type="ECO:0000256" key="5">
    <source>
        <dbReference type="ARBA" id="ARBA00022801"/>
    </source>
</evidence>
<reference evidence="9 10" key="1">
    <citation type="submission" date="2020-01" db="EMBL/GenBank/DDBJ databases">
        <title>Ponticoccus aerotolerans gen. nov., sp. nov., an anaerobic bacterium and proposal of Ponticoccusceae fam. nov., Ponticoccusles ord. nov. and Ponticoccuse classis nov. in the phylum Kiritimatiellaeota.</title>
        <authorList>
            <person name="Zhou L.Y."/>
            <person name="Du Z.J."/>
        </authorList>
    </citation>
    <scope>NUCLEOTIDE SEQUENCE [LARGE SCALE GENOMIC DNA]</scope>
    <source>
        <strain evidence="9 10">S-5007</strain>
    </source>
</reference>
<name>A0A6P1M1L6_9BACT</name>
<organism evidence="9 10">
    <name type="scientific">Tichowtungia aerotolerans</name>
    <dbReference type="NCBI Taxonomy" id="2697043"/>
    <lineage>
        <taxon>Bacteria</taxon>
        <taxon>Pseudomonadati</taxon>
        <taxon>Kiritimatiellota</taxon>
        <taxon>Tichowtungiia</taxon>
        <taxon>Tichowtungiales</taxon>
        <taxon>Tichowtungiaceae</taxon>
        <taxon>Tichowtungia</taxon>
    </lineage>
</organism>
<dbReference type="RefSeq" id="WP_160627295.1">
    <property type="nucleotide sequence ID" value="NZ_CP047593.1"/>
</dbReference>
<comment type="similarity">
    <text evidence="2">Belongs to the sulfatase family.</text>
</comment>
<evidence type="ECO:0000313" key="10">
    <source>
        <dbReference type="Proteomes" id="UP000464954"/>
    </source>
</evidence>
<dbReference type="SUPFAM" id="SSF53649">
    <property type="entry name" value="Alkaline phosphatase-like"/>
    <property type="match status" value="1"/>
</dbReference>
<sequence>MRNRFLQALILCGLLVGNRPALAADPLNVVFILIDDMGWKDLGCYGGEVFETPNIDRLAAQGMRFTDAYAACSICAPTRASLITGKYPGRLHFTALTNHHKQLGSVEQNPTGIKLIQPEITEDDGVQPSEYTIARAFRDAGYRTALFGKTHFGSGNEDLTQLGFDVHEQPHCDMWITPPTVVPEDPKKMTAITDLSIGFMRDSVAQQKPFFLYVPHNAVHVQVQATQPFVDKYNRLLTDEQRKEYSPYYVAMVEELDREVGRLLDELDALGIAENTAVIFTSDNGGVDQVICKNPYELTSMAPLRGQKGGQFEGSHRVPLIVKWPGEIRPGSLSHEVVITPDYFPTCLEMAGLPLQPQQHLDGVSMVPALRGGALGREAVYWHKPHYYTKNSPLSAVRCGRYVYIHYWEQALSPAGGRPHELFDLENDIGQSQNILSRMPGVAALMRSMLMQHLKASGCEIPVANPQFGK</sequence>
<dbReference type="PROSITE" id="PS00523">
    <property type="entry name" value="SULFATASE_1"/>
    <property type="match status" value="1"/>
</dbReference>
<dbReference type="KEGG" id="taer:GT409_04355"/>
<dbReference type="GO" id="GO:0004065">
    <property type="term" value="F:arylsulfatase activity"/>
    <property type="evidence" value="ECO:0007669"/>
    <property type="project" value="TreeGrafter"/>
</dbReference>
<dbReference type="InterPro" id="IPR017850">
    <property type="entry name" value="Alkaline_phosphatase_core_sf"/>
</dbReference>
<dbReference type="Pfam" id="PF00884">
    <property type="entry name" value="Sulfatase"/>
    <property type="match status" value="1"/>
</dbReference>
<evidence type="ECO:0000256" key="6">
    <source>
        <dbReference type="ARBA" id="ARBA00022837"/>
    </source>
</evidence>
<dbReference type="InterPro" id="IPR024607">
    <property type="entry name" value="Sulfatase_CS"/>
</dbReference>
<dbReference type="CDD" id="cd16144">
    <property type="entry name" value="ARS_like"/>
    <property type="match status" value="1"/>
</dbReference>
<evidence type="ECO:0000313" key="9">
    <source>
        <dbReference type="EMBL" id="QHI68709.1"/>
    </source>
</evidence>
<keyword evidence="10" id="KW-1185">Reference proteome</keyword>
<dbReference type="InterPro" id="IPR050738">
    <property type="entry name" value="Sulfatase"/>
</dbReference>
<dbReference type="PANTHER" id="PTHR42693:SF42">
    <property type="entry name" value="ARYLSULFATASE G"/>
    <property type="match status" value="1"/>
</dbReference>
<dbReference type="GO" id="GO:0016740">
    <property type="term" value="F:transferase activity"/>
    <property type="evidence" value="ECO:0007669"/>
    <property type="project" value="UniProtKB-KW"/>
</dbReference>
<keyword evidence="9" id="KW-0808">Transferase</keyword>